<dbReference type="EMBL" id="CDMH01000048">
    <property type="protein sequence ID" value="CRF42910.1"/>
    <property type="molecule type" value="Genomic_DNA"/>
</dbReference>
<evidence type="ECO:0000313" key="4">
    <source>
        <dbReference type="EMBL" id="CRF43679.1"/>
    </source>
</evidence>
<dbReference type="SUPFAM" id="SSF50939">
    <property type="entry name" value="Sialidases"/>
    <property type="match status" value="1"/>
</dbReference>
<reference evidence="4" key="1">
    <citation type="submission" date="2014-12" db="EMBL/GenBank/DDBJ databases">
        <title>Whole genome sequences of four Staphylococcus schleiferi canine isolates.</title>
        <authorList>
            <person name="Misic A.M."/>
            <person name="Cain C."/>
            <person name="Morris D.O."/>
            <person name="Rankin S."/>
            <person name="Beiting D."/>
        </authorList>
    </citation>
    <scope>NUCLEOTIDE SEQUENCE</scope>
    <source>
        <strain evidence="2">ASB11</strain>
        <strain evidence="3">ASB13</strain>
        <strain evidence="4">ASB9</strain>
    </source>
</reference>
<evidence type="ECO:0000313" key="2">
    <source>
        <dbReference type="EMBL" id="CRF40871.1"/>
    </source>
</evidence>
<proteinExistence type="predicted"/>
<keyword evidence="5" id="KW-1185">Reference proteome</keyword>
<dbReference type="EMBL" id="CDML01000018">
    <property type="protein sequence ID" value="CRF40871.1"/>
    <property type="molecule type" value="Genomic_DNA"/>
</dbReference>
<feature type="domain" description="Sialidase" evidence="1">
    <location>
        <begin position="65"/>
        <end position="343"/>
    </location>
</feature>
<dbReference type="RefSeq" id="WP_231624671.1">
    <property type="nucleotide sequence ID" value="NZ_CDMH01000048.1"/>
</dbReference>
<gene>
    <name evidence="2" type="ORF">HAL011_06400</name>
    <name evidence="3" type="ORF">HAL013_11210</name>
    <name evidence="4" type="ORF">HAL09_02270</name>
</gene>
<organism evidence="4 6">
    <name type="scientific">Helicobacter ailurogastricus</name>
    <dbReference type="NCBI Taxonomy" id="1578720"/>
    <lineage>
        <taxon>Bacteria</taxon>
        <taxon>Pseudomonadati</taxon>
        <taxon>Campylobacterota</taxon>
        <taxon>Epsilonproteobacteria</taxon>
        <taxon>Campylobacterales</taxon>
        <taxon>Helicobacteraceae</taxon>
        <taxon>Helicobacter</taxon>
    </lineage>
</organism>
<reference evidence="6 7" key="3">
    <citation type="submission" date="2014-12" db="EMBL/GenBank/DDBJ databases">
        <authorList>
            <person name="Jaenicke S."/>
        </authorList>
    </citation>
    <scope>NUCLEOTIDE SEQUENCE [LARGE SCALE GENOMIC DNA]</scope>
</reference>
<evidence type="ECO:0000313" key="7">
    <source>
        <dbReference type="Proteomes" id="UP000045175"/>
    </source>
</evidence>
<evidence type="ECO:0000313" key="3">
    <source>
        <dbReference type="EMBL" id="CRF42910.1"/>
    </source>
</evidence>
<evidence type="ECO:0000313" key="6">
    <source>
        <dbReference type="Proteomes" id="UP000041394"/>
    </source>
</evidence>
<protein>
    <submittedName>
        <fullName evidence="4">BNR/Asp-box repeat protein</fullName>
    </submittedName>
</protein>
<dbReference type="Proteomes" id="UP000038622">
    <property type="component" value="Unassembled WGS sequence"/>
</dbReference>
<dbReference type="InterPro" id="IPR011040">
    <property type="entry name" value="Sialidase"/>
</dbReference>
<dbReference type="InterPro" id="IPR036278">
    <property type="entry name" value="Sialidase_sf"/>
</dbReference>
<accession>A0A0K2XG10</accession>
<dbReference type="PANTHER" id="PTHR43752">
    <property type="entry name" value="BNR/ASP-BOX REPEAT FAMILY PROTEIN"/>
    <property type="match status" value="1"/>
</dbReference>
<dbReference type="Pfam" id="PF13088">
    <property type="entry name" value="BNR_2"/>
    <property type="match status" value="1"/>
</dbReference>
<dbReference type="AlphaFoldDB" id="A0A0K2XG10"/>
<name>A0A0K2XG10_9HELI</name>
<dbReference type="EMBL" id="CDMN01000008">
    <property type="protein sequence ID" value="CRF43679.1"/>
    <property type="molecule type" value="Genomic_DNA"/>
</dbReference>
<dbReference type="STRING" id="1578720.HAL011_06400"/>
<dbReference type="PANTHER" id="PTHR43752:SF2">
    <property type="entry name" value="BNR_ASP-BOX REPEAT FAMILY PROTEIN"/>
    <property type="match status" value="1"/>
</dbReference>
<evidence type="ECO:0000259" key="1">
    <source>
        <dbReference type="Pfam" id="PF13088"/>
    </source>
</evidence>
<dbReference type="Proteomes" id="UP000041394">
    <property type="component" value="Unassembled WGS sequence"/>
</dbReference>
<sequence length="365" mass="41123">MQILAFILMLFGVFMLLKPTTPPINFTKTPTLTKTLPFFSPSTLLPPPPVKSVHAASLTALNGHTMLAAYFGGSKEAQSDVSIWGNLYTDQTKRWGEAFKLLSASDLSRQAHEFVKILGNPVLYTHKDKLYLFVVGASLGGWATSKIYVLRAPLTNPKDLHFEQILHLSPFLNISHLVRNPPTPTTDGGFILPIYHELAKKSPVFLKFSPQANLQFLLKPNSLKQQLQPSLVPYQNCAFVVFRSYKTERFYTQSCLDFWHWRKPVLSNLNNYDSANALFNADGVLYLIYNQALPHNPSARSALRLARFNPKSGAFVPLKVLDTSLKGEVSYPCVLIFHDQVHILYTKERKGIAHMVFNLAYLKSL</sequence>
<dbReference type="Proteomes" id="UP000045175">
    <property type="component" value="Unassembled WGS sequence"/>
</dbReference>
<reference evidence="5" key="2">
    <citation type="submission" date="2014-12" db="EMBL/GenBank/DDBJ databases">
        <authorList>
            <person name="Smet A."/>
        </authorList>
    </citation>
    <scope>NUCLEOTIDE SEQUENCE [LARGE SCALE GENOMIC DNA]</scope>
</reference>
<evidence type="ECO:0000313" key="5">
    <source>
        <dbReference type="Proteomes" id="UP000038622"/>
    </source>
</evidence>